<protein>
    <submittedName>
        <fullName evidence="1">Uncharacterized protein</fullName>
    </submittedName>
</protein>
<reference evidence="1 2" key="1">
    <citation type="submission" date="2019-01" db="EMBL/GenBank/DDBJ databases">
        <title>Sequencing of cultivated peanut Arachis hypogaea provides insights into genome evolution and oil improvement.</title>
        <authorList>
            <person name="Chen X."/>
        </authorList>
    </citation>
    <scope>NUCLEOTIDE SEQUENCE [LARGE SCALE GENOMIC DNA]</scope>
    <source>
        <strain evidence="2">cv. Fuhuasheng</strain>
        <tissue evidence="1">Leaves</tissue>
    </source>
</reference>
<evidence type="ECO:0000313" key="2">
    <source>
        <dbReference type="Proteomes" id="UP000289738"/>
    </source>
</evidence>
<name>A0A445AL71_ARAHY</name>
<evidence type="ECO:0000313" key="1">
    <source>
        <dbReference type="EMBL" id="RYR27202.1"/>
    </source>
</evidence>
<gene>
    <name evidence="1" type="ORF">Ahy_B02g061540</name>
</gene>
<dbReference type="AlphaFoldDB" id="A0A445AL71"/>
<dbReference type="Proteomes" id="UP000289738">
    <property type="component" value="Chromosome B02"/>
</dbReference>
<accession>A0A445AL71</accession>
<dbReference type="EMBL" id="SDMP01000012">
    <property type="protein sequence ID" value="RYR27202.1"/>
    <property type="molecule type" value="Genomic_DNA"/>
</dbReference>
<proteinExistence type="predicted"/>
<keyword evidence="2" id="KW-1185">Reference proteome</keyword>
<organism evidence="1 2">
    <name type="scientific">Arachis hypogaea</name>
    <name type="common">Peanut</name>
    <dbReference type="NCBI Taxonomy" id="3818"/>
    <lineage>
        <taxon>Eukaryota</taxon>
        <taxon>Viridiplantae</taxon>
        <taxon>Streptophyta</taxon>
        <taxon>Embryophyta</taxon>
        <taxon>Tracheophyta</taxon>
        <taxon>Spermatophyta</taxon>
        <taxon>Magnoliopsida</taxon>
        <taxon>eudicotyledons</taxon>
        <taxon>Gunneridae</taxon>
        <taxon>Pentapetalae</taxon>
        <taxon>rosids</taxon>
        <taxon>fabids</taxon>
        <taxon>Fabales</taxon>
        <taxon>Fabaceae</taxon>
        <taxon>Papilionoideae</taxon>
        <taxon>50 kb inversion clade</taxon>
        <taxon>dalbergioids sensu lato</taxon>
        <taxon>Dalbergieae</taxon>
        <taxon>Pterocarpus clade</taxon>
        <taxon>Arachis</taxon>
    </lineage>
</organism>
<comment type="caution">
    <text evidence="1">The sequence shown here is derived from an EMBL/GenBank/DDBJ whole genome shotgun (WGS) entry which is preliminary data.</text>
</comment>
<sequence length="139" mass="15616">MPPRPTHIQDLIWSPSNWAQSSHIQAQHLLSKRSQFPSSMSYSASLSLHVTPFSKHSATAPLDTCQHKITPRGISVSSHLYTITPLLFIQQRRGDIIKRKSIGTKKPPILESWFRRVDSVSIQESSFANNQLGTPTSNK</sequence>